<comment type="similarity">
    <text evidence="2">Belongs to the mannose-6-phosphate isomerase type 1 family.</text>
</comment>
<evidence type="ECO:0000259" key="11">
    <source>
        <dbReference type="Pfam" id="PF20511"/>
    </source>
</evidence>
<dbReference type="Pfam" id="PF20511">
    <property type="entry name" value="PMI_typeI_cat"/>
    <property type="match status" value="1"/>
</dbReference>
<feature type="domain" description="Mannose-6-phosphate isomerase cupin" evidence="12">
    <location>
        <begin position="241"/>
        <end position="318"/>
    </location>
</feature>
<dbReference type="Gene3D" id="2.60.120.10">
    <property type="entry name" value="Jelly Rolls"/>
    <property type="match status" value="2"/>
</dbReference>
<accession>A0A2T0B3N3</accession>
<name>A0A2T0B3N3_9CLOT</name>
<keyword evidence="4 9" id="KW-0479">Metal-binding</keyword>
<keyword evidence="5 9" id="KW-0862">Zinc</keyword>
<reference evidence="13 14" key="1">
    <citation type="submission" date="2018-03" db="EMBL/GenBank/DDBJ databases">
        <title>Genome sequence of Clostridium liquoris DSM 100320.</title>
        <authorList>
            <person name="Poehlein A."/>
            <person name="Daniel R."/>
        </authorList>
    </citation>
    <scope>NUCLEOTIDE SEQUENCE [LARGE SCALE GENOMIC DNA]</scope>
    <source>
        <strain evidence="13 14">DSM 100320</strain>
    </source>
</reference>
<evidence type="ECO:0000256" key="8">
    <source>
        <dbReference type="ARBA" id="ARBA00030762"/>
    </source>
</evidence>
<dbReference type="PIRSF" id="PIRSF036894">
    <property type="entry name" value="PMI_Firm_short"/>
    <property type="match status" value="1"/>
</dbReference>
<feature type="binding site" evidence="9">
    <location>
        <position position="97"/>
    </location>
    <ligand>
        <name>Zn(2+)</name>
        <dbReference type="ChEBI" id="CHEBI:29105"/>
    </ligand>
</feature>
<dbReference type="InterPro" id="IPR011051">
    <property type="entry name" value="RmlC_Cupin_sf"/>
</dbReference>
<evidence type="ECO:0000256" key="9">
    <source>
        <dbReference type="PIRSR" id="PIRSR036894-1"/>
    </source>
</evidence>
<feature type="binding site" evidence="9">
    <location>
        <position position="115"/>
    </location>
    <ligand>
        <name>Zn(2+)</name>
        <dbReference type="ChEBI" id="CHEBI:29105"/>
    </ligand>
</feature>
<proteinExistence type="inferred from homology"/>
<evidence type="ECO:0000256" key="5">
    <source>
        <dbReference type="ARBA" id="ARBA00022833"/>
    </source>
</evidence>
<evidence type="ECO:0000256" key="1">
    <source>
        <dbReference type="ARBA" id="ARBA00000757"/>
    </source>
</evidence>
<dbReference type="NCBIfam" id="TIGR00218">
    <property type="entry name" value="manA"/>
    <property type="match status" value="1"/>
</dbReference>
<protein>
    <recommendedName>
        <fullName evidence="3">mannose-6-phosphate isomerase</fullName>
        <ecNumber evidence="3">5.3.1.8</ecNumber>
    </recommendedName>
    <alternativeName>
        <fullName evidence="7">Phosphohexomutase</fullName>
    </alternativeName>
    <alternativeName>
        <fullName evidence="8">Phosphomannose isomerase</fullName>
    </alternativeName>
</protein>
<dbReference type="RefSeq" id="WP_106063664.1">
    <property type="nucleotide sequence ID" value="NZ_PVXO01000044.1"/>
</dbReference>
<evidence type="ECO:0000256" key="4">
    <source>
        <dbReference type="ARBA" id="ARBA00022723"/>
    </source>
</evidence>
<evidence type="ECO:0000256" key="2">
    <source>
        <dbReference type="ARBA" id="ARBA00010772"/>
    </source>
</evidence>
<dbReference type="GO" id="GO:0008270">
    <property type="term" value="F:zinc ion binding"/>
    <property type="evidence" value="ECO:0007669"/>
    <property type="project" value="InterPro"/>
</dbReference>
<dbReference type="AlphaFoldDB" id="A0A2T0B3N3"/>
<dbReference type="InterPro" id="IPR046457">
    <property type="entry name" value="PMI_typeI_cat"/>
</dbReference>
<comment type="caution">
    <text evidence="13">The sequence shown here is derived from an EMBL/GenBank/DDBJ whole genome shotgun (WGS) entry which is preliminary data.</text>
</comment>
<feature type="binding site" evidence="9">
    <location>
        <position position="173"/>
    </location>
    <ligand>
        <name>Zn(2+)</name>
        <dbReference type="ChEBI" id="CHEBI:29105"/>
    </ligand>
</feature>
<dbReference type="InterPro" id="IPR051804">
    <property type="entry name" value="Carb_Metab_Reg_Kinase/Isom"/>
</dbReference>
<evidence type="ECO:0000259" key="12">
    <source>
        <dbReference type="Pfam" id="PF21621"/>
    </source>
</evidence>
<dbReference type="PANTHER" id="PTHR42742">
    <property type="entry name" value="TRANSCRIPTIONAL REPRESSOR MPRA"/>
    <property type="match status" value="1"/>
</dbReference>
<dbReference type="InterPro" id="IPR049071">
    <property type="entry name" value="MPI_cupin_dom"/>
</dbReference>
<evidence type="ECO:0000256" key="10">
    <source>
        <dbReference type="PIRSR" id="PIRSR036894-2"/>
    </source>
</evidence>
<comment type="cofactor">
    <cofactor evidence="9">
        <name>Zn(2+)</name>
        <dbReference type="ChEBI" id="CHEBI:29105"/>
    </cofactor>
    <text evidence="9">Binds 1 zinc ion per subunit.</text>
</comment>
<dbReference type="InterPro" id="IPR014710">
    <property type="entry name" value="RmlC-like_jellyroll"/>
</dbReference>
<dbReference type="GO" id="GO:0005975">
    <property type="term" value="P:carbohydrate metabolic process"/>
    <property type="evidence" value="ECO:0007669"/>
    <property type="project" value="InterPro"/>
</dbReference>
<dbReference type="SUPFAM" id="SSF51182">
    <property type="entry name" value="RmlC-like cupins"/>
    <property type="match status" value="1"/>
</dbReference>
<organism evidence="13 14">
    <name type="scientific">Clostridium liquoris</name>
    <dbReference type="NCBI Taxonomy" id="1289519"/>
    <lineage>
        <taxon>Bacteria</taxon>
        <taxon>Bacillati</taxon>
        <taxon>Bacillota</taxon>
        <taxon>Clostridia</taxon>
        <taxon>Eubacteriales</taxon>
        <taxon>Clostridiaceae</taxon>
        <taxon>Clostridium</taxon>
    </lineage>
</organism>
<evidence type="ECO:0000313" key="13">
    <source>
        <dbReference type="EMBL" id="PRR78482.1"/>
    </source>
</evidence>
<dbReference type="PANTHER" id="PTHR42742:SF3">
    <property type="entry name" value="FRUCTOKINASE"/>
    <property type="match status" value="1"/>
</dbReference>
<evidence type="ECO:0000256" key="6">
    <source>
        <dbReference type="ARBA" id="ARBA00023235"/>
    </source>
</evidence>
<dbReference type="OrthoDB" id="9808275at2"/>
<sequence>MLYPLKFEPIYKDYIWGGRNLEHLGKKLPEGIVAESWEVSTHKEGISIIANGDFKGMAFNQFIEKYREEALGRKDLKEFPIIIKFIDANNKLSVQVHPNDEYAFNYEQRQKGKNELWYILQAKPGAKIIYGFREEMDKETFVKAIKDNRIDSCLKYIDVKEGDIIYIPAGVVHAIQQGILLAEIQENSDLTYRIYDYHRTDAQGNKRSLHIEKALQVIDFNFKGKKGKYKGLKLEYENFTLTYIALNKYFSLELYESRGEKKFINSENIFYIYTFLQGQGEIKYGEYYLKFKAGESIFIPASLTKYTLHGDFKALRCYVSEENMIEEKKRHLSEKGYSLDEIIL</sequence>
<dbReference type="Pfam" id="PF21621">
    <property type="entry name" value="MPI_cupin_dom"/>
    <property type="match status" value="1"/>
</dbReference>
<dbReference type="GO" id="GO:0004476">
    <property type="term" value="F:mannose-6-phosphate isomerase activity"/>
    <property type="evidence" value="ECO:0007669"/>
    <property type="project" value="UniProtKB-EC"/>
</dbReference>
<keyword evidence="14" id="KW-1185">Reference proteome</keyword>
<dbReference type="EMBL" id="PVXO01000044">
    <property type="protein sequence ID" value="PRR78482.1"/>
    <property type="molecule type" value="Genomic_DNA"/>
</dbReference>
<comment type="catalytic activity">
    <reaction evidence="1">
        <text>D-mannose 6-phosphate = D-fructose 6-phosphate</text>
        <dbReference type="Rhea" id="RHEA:12356"/>
        <dbReference type="ChEBI" id="CHEBI:58735"/>
        <dbReference type="ChEBI" id="CHEBI:61527"/>
        <dbReference type="EC" id="5.3.1.8"/>
    </reaction>
</comment>
<evidence type="ECO:0000256" key="3">
    <source>
        <dbReference type="ARBA" id="ARBA00011956"/>
    </source>
</evidence>
<feature type="active site" evidence="10">
    <location>
        <position position="193"/>
    </location>
</feature>
<evidence type="ECO:0000313" key="14">
    <source>
        <dbReference type="Proteomes" id="UP000239706"/>
    </source>
</evidence>
<dbReference type="Proteomes" id="UP000239706">
    <property type="component" value="Unassembled WGS sequence"/>
</dbReference>
<dbReference type="CDD" id="cd07010">
    <property type="entry name" value="cupin_PMI_type_I_N_bac"/>
    <property type="match status" value="1"/>
</dbReference>
<dbReference type="InterPro" id="IPR001250">
    <property type="entry name" value="Man6P_Isoase-1"/>
</dbReference>
<evidence type="ECO:0000256" key="7">
    <source>
        <dbReference type="ARBA" id="ARBA00029741"/>
    </source>
</evidence>
<keyword evidence="6 13" id="KW-0413">Isomerase</keyword>
<dbReference type="InterPro" id="IPR014628">
    <property type="entry name" value="Man6P_isomerase_Firm_short"/>
</dbReference>
<dbReference type="EC" id="5.3.1.8" evidence="3"/>
<feature type="domain" description="Phosphomannose isomerase type I catalytic" evidence="11">
    <location>
        <begin position="6"/>
        <end position="104"/>
    </location>
</feature>
<gene>
    <name evidence="13" type="primary">gmuF</name>
    <name evidence="13" type="ORF">CLLI_15660</name>
</gene>